<evidence type="ECO:0000313" key="8">
    <source>
        <dbReference type="Proteomes" id="UP000253915"/>
    </source>
</evidence>
<evidence type="ECO:0000313" key="6">
    <source>
        <dbReference type="Proteomes" id="UP000253752"/>
    </source>
</evidence>
<accession>A0A369N1L8</accession>
<dbReference type="Proteomes" id="UP000253752">
    <property type="component" value="Unassembled WGS sequence"/>
</dbReference>
<dbReference type="Proteomes" id="UP000436429">
    <property type="component" value="Unassembled WGS sequence"/>
</dbReference>
<dbReference type="RefSeq" id="WP_009304228.1">
    <property type="nucleotide sequence ID" value="NZ_BQNF01000001.1"/>
</dbReference>
<dbReference type="EMBL" id="PPTX01000003">
    <property type="protein sequence ID" value="RDB81002.1"/>
    <property type="molecule type" value="Genomic_DNA"/>
</dbReference>
<evidence type="ECO:0000313" key="2">
    <source>
        <dbReference type="EMBL" id="RDB69194.1"/>
    </source>
</evidence>
<dbReference type="EMBL" id="PPUQ01000003">
    <property type="protein sequence ID" value="RDC40531.1"/>
    <property type="molecule type" value="Genomic_DNA"/>
</dbReference>
<evidence type="ECO:0000313" key="9">
    <source>
        <dbReference type="Proteomes" id="UP000253970"/>
    </source>
</evidence>
<dbReference type="Proteomes" id="UP000253915">
    <property type="component" value="Unassembled WGS sequence"/>
</dbReference>
<gene>
    <name evidence="5" type="ORF">C1853_03800</name>
    <name evidence="4" type="ORF">C1871_11370</name>
    <name evidence="3" type="ORF">C1872_02855</name>
    <name evidence="2" type="ORF">C1875_10080</name>
    <name evidence="1" type="ORF">GO726_10660</name>
</gene>
<name>A0A369N1L8_EGGLN</name>
<proteinExistence type="predicted"/>
<dbReference type="EMBL" id="PPTY01000023">
    <property type="protein sequence ID" value="RDB83553.1"/>
    <property type="molecule type" value="Genomic_DNA"/>
</dbReference>
<protein>
    <submittedName>
        <fullName evidence="4">Uncharacterized protein</fullName>
    </submittedName>
</protein>
<dbReference type="EMBL" id="PPTU01000015">
    <property type="protein sequence ID" value="RDB69194.1"/>
    <property type="molecule type" value="Genomic_DNA"/>
</dbReference>
<organism evidence="4 7">
    <name type="scientific">Eggerthella lenta</name>
    <name type="common">Eubacterium lentum</name>
    <dbReference type="NCBI Taxonomy" id="84112"/>
    <lineage>
        <taxon>Bacteria</taxon>
        <taxon>Bacillati</taxon>
        <taxon>Actinomycetota</taxon>
        <taxon>Coriobacteriia</taxon>
        <taxon>Eggerthellales</taxon>
        <taxon>Eggerthellaceae</taxon>
        <taxon>Eggerthella</taxon>
    </lineage>
</organism>
<reference evidence="6 7" key="1">
    <citation type="journal article" date="2018" name="Elife">
        <title>Discovery and characterization of a prevalent human gut bacterial enzyme sufficient for the inactivation of a family of plant toxins.</title>
        <authorList>
            <person name="Koppel N."/>
            <person name="Bisanz J.E."/>
            <person name="Pandelia M.E."/>
            <person name="Turnbaugh P.J."/>
            <person name="Balskus E.P."/>
        </authorList>
    </citation>
    <scope>NUCLEOTIDE SEQUENCE [LARGE SCALE GENOMIC DNA]</scope>
    <source>
        <strain evidence="5 8">16A</strain>
        <strain evidence="4 7">FAA1-1-60AUCSF</strain>
        <strain evidence="3 6">MR1 #12</strain>
        <strain evidence="2 9">W1 BHI 6</strain>
    </source>
</reference>
<reference evidence="1 10" key="2">
    <citation type="submission" date="2019-11" db="EMBL/GenBank/DDBJ databases">
        <title>Whole genome shotgun sequencing (WGS) data from Adlercreutzia equolifaciens ResAG-91, Eggerthella lenta MRI-F36, MRI-F37, MRI-F40, ResAG-49, ResAG-88, ResAG-121, ResAG-145, and Gordonibacter sp. ResAG-5, ResAG-26, ResAG-43, ResAG-50, ResAG-59.</title>
        <authorList>
            <person name="Stoll D.A."/>
            <person name="Danylec N."/>
            <person name="Franz C.M.A.P."/>
            <person name="Huch M."/>
        </authorList>
    </citation>
    <scope>NUCLEOTIDE SEQUENCE [LARGE SCALE GENOMIC DNA]</scope>
    <source>
        <strain evidence="1 10">ResAG-88</strain>
    </source>
</reference>
<dbReference type="Proteomes" id="UP000253857">
    <property type="component" value="Unassembled WGS sequence"/>
</dbReference>
<dbReference type="AlphaFoldDB" id="A0A369N1L8"/>
<dbReference type="Proteomes" id="UP000253970">
    <property type="component" value="Unassembled WGS sequence"/>
</dbReference>
<sequence>MFRQLPIIETIADAVDELTDVRMTLSGLASLTLALANSGMHEPDTIRLISCLLDYCALTTEAASDKFDEAPRDTTRPDRLS</sequence>
<evidence type="ECO:0000313" key="4">
    <source>
        <dbReference type="EMBL" id="RDB83553.1"/>
    </source>
</evidence>
<dbReference type="EMBL" id="WPOM01000020">
    <property type="protein sequence ID" value="MVN33614.1"/>
    <property type="molecule type" value="Genomic_DNA"/>
</dbReference>
<evidence type="ECO:0000313" key="3">
    <source>
        <dbReference type="EMBL" id="RDB81002.1"/>
    </source>
</evidence>
<evidence type="ECO:0000313" key="7">
    <source>
        <dbReference type="Proteomes" id="UP000253857"/>
    </source>
</evidence>
<evidence type="ECO:0000313" key="5">
    <source>
        <dbReference type="EMBL" id="RDC40531.1"/>
    </source>
</evidence>
<evidence type="ECO:0000313" key="1">
    <source>
        <dbReference type="EMBL" id="MVN33614.1"/>
    </source>
</evidence>
<comment type="caution">
    <text evidence="4">The sequence shown here is derived from an EMBL/GenBank/DDBJ whole genome shotgun (WGS) entry which is preliminary data.</text>
</comment>
<evidence type="ECO:0000313" key="10">
    <source>
        <dbReference type="Proteomes" id="UP000436429"/>
    </source>
</evidence>